<gene>
    <name evidence="2" type="ORF">ACFSJH_12065</name>
</gene>
<evidence type="ECO:0000313" key="2">
    <source>
        <dbReference type="EMBL" id="MFD2116458.1"/>
    </source>
</evidence>
<evidence type="ECO:0000313" key="3">
    <source>
        <dbReference type="Proteomes" id="UP001597362"/>
    </source>
</evidence>
<organism evidence="2 3">
    <name type="scientific">Paenibacillus yanchengensis</name>
    <dbReference type="NCBI Taxonomy" id="2035833"/>
    <lineage>
        <taxon>Bacteria</taxon>
        <taxon>Bacillati</taxon>
        <taxon>Bacillota</taxon>
        <taxon>Bacilli</taxon>
        <taxon>Bacillales</taxon>
        <taxon>Paenibacillaceae</taxon>
        <taxon>Paenibacillus</taxon>
    </lineage>
</organism>
<sequence length="225" mass="26057">MMLTSWWKQLKRRWRRNKLSFWIVAIVGLMIAFTPLSRVSTVSAASKEHDAAIENQALDDQSLSTMMSGKKISIEKLNDMTEPLPVYFQQIYACGEDQQLLGTMEPKEIAEVVIGHPDWTIFFNEQKQVAIVRSYVDDLSNYCKSNAYFGLDRNGNFSLFDGLPDQEKIMRTFFQIDVQYMESNLPQERITELTKGIPVTDIEEFNSVLETFSDFAMERNSQEDY</sequence>
<protein>
    <submittedName>
        <fullName evidence="2">BofC C-terminal domain-containing protein</fullName>
    </submittedName>
</protein>
<name>A0ABW4YLT8_9BACL</name>
<accession>A0ABW4YLT8</accession>
<dbReference type="RefSeq" id="WP_377772637.1">
    <property type="nucleotide sequence ID" value="NZ_JBHUHO010000030.1"/>
</dbReference>
<dbReference type="InterPro" id="IPR038117">
    <property type="entry name" value="BofC_C_sf"/>
</dbReference>
<dbReference type="Gene3D" id="3.30.70.1740">
    <property type="entry name" value="Bypass-of-forespore C, C-terminal domain"/>
    <property type="match status" value="1"/>
</dbReference>
<feature type="domain" description="Bypass of forespore C C-terminal" evidence="1">
    <location>
        <begin position="137"/>
        <end position="213"/>
    </location>
</feature>
<proteinExistence type="predicted"/>
<comment type="caution">
    <text evidence="2">The sequence shown here is derived from an EMBL/GenBank/DDBJ whole genome shotgun (WGS) entry which is preliminary data.</text>
</comment>
<dbReference type="Proteomes" id="UP001597362">
    <property type="component" value="Unassembled WGS sequence"/>
</dbReference>
<dbReference type="InterPro" id="IPR015050">
    <property type="entry name" value="BofC_C"/>
</dbReference>
<keyword evidence="3" id="KW-1185">Reference proteome</keyword>
<reference evidence="3" key="1">
    <citation type="journal article" date="2019" name="Int. J. Syst. Evol. Microbiol.">
        <title>The Global Catalogue of Microorganisms (GCM) 10K type strain sequencing project: providing services to taxonomists for standard genome sequencing and annotation.</title>
        <authorList>
            <consortium name="The Broad Institute Genomics Platform"/>
            <consortium name="The Broad Institute Genome Sequencing Center for Infectious Disease"/>
            <person name="Wu L."/>
            <person name="Ma J."/>
        </authorList>
    </citation>
    <scope>NUCLEOTIDE SEQUENCE [LARGE SCALE GENOMIC DNA]</scope>
    <source>
        <strain evidence="3">GH52</strain>
    </source>
</reference>
<evidence type="ECO:0000259" key="1">
    <source>
        <dbReference type="Pfam" id="PF08955"/>
    </source>
</evidence>
<dbReference type="Pfam" id="PF08955">
    <property type="entry name" value="BofC_C"/>
    <property type="match status" value="1"/>
</dbReference>
<dbReference type="EMBL" id="JBHUHO010000030">
    <property type="protein sequence ID" value="MFD2116458.1"/>
    <property type="molecule type" value="Genomic_DNA"/>
</dbReference>